<evidence type="ECO:0000256" key="8">
    <source>
        <dbReference type="ARBA" id="ARBA00048679"/>
    </source>
</evidence>
<dbReference type="InterPro" id="IPR011009">
    <property type="entry name" value="Kinase-like_dom_sf"/>
</dbReference>
<evidence type="ECO:0000256" key="5">
    <source>
        <dbReference type="ARBA" id="ARBA00022777"/>
    </source>
</evidence>
<comment type="catalytic activity">
    <reaction evidence="8">
        <text>L-seryl-[protein] + ATP = O-phospho-L-seryl-[protein] + ADP + H(+)</text>
        <dbReference type="Rhea" id="RHEA:17989"/>
        <dbReference type="Rhea" id="RHEA-COMP:9863"/>
        <dbReference type="Rhea" id="RHEA-COMP:11604"/>
        <dbReference type="ChEBI" id="CHEBI:15378"/>
        <dbReference type="ChEBI" id="CHEBI:29999"/>
        <dbReference type="ChEBI" id="CHEBI:30616"/>
        <dbReference type="ChEBI" id="CHEBI:83421"/>
        <dbReference type="ChEBI" id="CHEBI:456216"/>
        <dbReference type="EC" id="2.7.11.1"/>
    </reaction>
</comment>
<accession>A0A7S9SUS5</accession>
<evidence type="ECO:0000256" key="3">
    <source>
        <dbReference type="ARBA" id="ARBA00022679"/>
    </source>
</evidence>
<dbReference type="Gene3D" id="3.30.200.20">
    <property type="entry name" value="Phosphorylase Kinase, domain 1"/>
    <property type="match status" value="1"/>
</dbReference>
<dbReference type="SUPFAM" id="SSF56112">
    <property type="entry name" value="Protein kinase-like (PK-like)"/>
    <property type="match status" value="1"/>
</dbReference>
<evidence type="ECO:0000256" key="1">
    <source>
        <dbReference type="ARBA" id="ARBA00012513"/>
    </source>
</evidence>
<keyword evidence="3" id="KW-0808">Transferase</keyword>
<proteinExistence type="predicted"/>
<dbReference type="EMBL" id="MW030590">
    <property type="protein sequence ID" value="QPI16640.1"/>
    <property type="molecule type" value="Genomic_DNA"/>
</dbReference>
<name>A0A7S9SUS5_9VIRU</name>
<dbReference type="InterPro" id="IPR018934">
    <property type="entry name" value="RIO_dom"/>
</dbReference>
<keyword evidence="5" id="KW-0418">Kinase</keyword>
<sequence length="183" mass="21477">MDLKKGTINLTNIYVEYENKNIKIRLLKKSATSNVYKDIDNTIVIKKIINYKDYHVFEREIHILKLLNKHQINVPELIFYDINNQIIIMSYCGEAISEKIFNSNNNYKKQLSNIIKEIKKLNIKHNDIKHNSEILLLNDSIFLCDFGWATINGNLDCNINLSNKYKPCGLINDDIFLLHKECE</sequence>
<evidence type="ECO:0000259" key="9">
    <source>
        <dbReference type="Pfam" id="PF01163"/>
    </source>
</evidence>
<organism evidence="10">
    <name type="scientific">Virus NIOZ-UU159</name>
    <dbReference type="NCBI Taxonomy" id="2763270"/>
    <lineage>
        <taxon>Viruses</taxon>
    </lineage>
</organism>
<comment type="catalytic activity">
    <reaction evidence="7">
        <text>L-threonyl-[protein] + ATP = O-phospho-L-threonyl-[protein] + ADP + H(+)</text>
        <dbReference type="Rhea" id="RHEA:46608"/>
        <dbReference type="Rhea" id="RHEA-COMP:11060"/>
        <dbReference type="Rhea" id="RHEA-COMP:11605"/>
        <dbReference type="ChEBI" id="CHEBI:15378"/>
        <dbReference type="ChEBI" id="CHEBI:30013"/>
        <dbReference type="ChEBI" id="CHEBI:30616"/>
        <dbReference type="ChEBI" id="CHEBI:61977"/>
        <dbReference type="ChEBI" id="CHEBI:456216"/>
        <dbReference type="EC" id="2.7.11.1"/>
    </reaction>
</comment>
<evidence type="ECO:0000256" key="7">
    <source>
        <dbReference type="ARBA" id="ARBA00047899"/>
    </source>
</evidence>
<evidence type="ECO:0000256" key="4">
    <source>
        <dbReference type="ARBA" id="ARBA00022741"/>
    </source>
</evidence>
<dbReference type="GO" id="GO:0005524">
    <property type="term" value="F:ATP binding"/>
    <property type="evidence" value="ECO:0007669"/>
    <property type="project" value="UniProtKB-KW"/>
</dbReference>
<dbReference type="EC" id="2.7.11.1" evidence="1"/>
<evidence type="ECO:0000256" key="6">
    <source>
        <dbReference type="ARBA" id="ARBA00022840"/>
    </source>
</evidence>
<gene>
    <name evidence="10" type="ORF">NIOZUU159_00133</name>
</gene>
<evidence type="ECO:0000256" key="2">
    <source>
        <dbReference type="ARBA" id="ARBA00022527"/>
    </source>
</evidence>
<dbReference type="Pfam" id="PF01163">
    <property type="entry name" value="RIO1"/>
    <property type="match status" value="1"/>
</dbReference>
<feature type="domain" description="RIO-type" evidence="9">
    <location>
        <begin position="49"/>
        <end position="147"/>
    </location>
</feature>
<evidence type="ECO:0000313" key="10">
    <source>
        <dbReference type="EMBL" id="QPI16640.1"/>
    </source>
</evidence>
<keyword evidence="6" id="KW-0067">ATP-binding</keyword>
<reference evidence="10" key="1">
    <citation type="submission" date="2020-08" db="EMBL/GenBank/DDBJ databases">
        <title>Bridging the membrane lipid divide: bacteria of the FCB group superphylum have the potential to synthesize archaeal ether lipids.</title>
        <authorList>
            <person name="Villanueva L."/>
            <person name="von Meijenfeldt F.A.B."/>
            <person name="Westbye A.B."/>
            <person name="Yadav S."/>
            <person name="Hopmans E.C."/>
            <person name="Dutilh B.E."/>
            <person name="Sinninghe Damste J.S."/>
        </authorList>
    </citation>
    <scope>NUCLEOTIDE SEQUENCE</scope>
    <source>
        <strain evidence="10">NIOZ-UU159</strain>
    </source>
</reference>
<dbReference type="Gene3D" id="1.10.510.10">
    <property type="entry name" value="Transferase(Phosphotransferase) domain 1"/>
    <property type="match status" value="1"/>
</dbReference>
<protein>
    <recommendedName>
        <fullName evidence="1">non-specific serine/threonine protein kinase</fullName>
        <ecNumber evidence="1">2.7.11.1</ecNumber>
    </recommendedName>
</protein>
<dbReference type="GO" id="GO:0004674">
    <property type="term" value="F:protein serine/threonine kinase activity"/>
    <property type="evidence" value="ECO:0007669"/>
    <property type="project" value="UniProtKB-KW"/>
</dbReference>
<keyword evidence="4" id="KW-0547">Nucleotide-binding</keyword>
<keyword evidence="2" id="KW-0723">Serine/threonine-protein kinase</keyword>